<reference evidence="2 3" key="1">
    <citation type="submission" date="2023-04" db="EMBL/GenBank/DDBJ databases">
        <title>Jannaschia ovalis sp. nov., a marine bacterium isolated from sea tidal flat.</title>
        <authorList>
            <person name="Kwon D.Y."/>
            <person name="Kim J.-J."/>
        </authorList>
    </citation>
    <scope>NUCLEOTIDE SEQUENCE [LARGE SCALE GENOMIC DNA]</scope>
    <source>
        <strain evidence="2 3">GRR-S6-38</strain>
    </source>
</reference>
<dbReference type="PRINTS" id="PR00412">
    <property type="entry name" value="EPOXHYDRLASE"/>
</dbReference>
<dbReference type="PRINTS" id="PR00111">
    <property type="entry name" value="ABHYDROLASE"/>
</dbReference>
<feature type="domain" description="AB hydrolase-1" evidence="1">
    <location>
        <begin position="33"/>
        <end position="264"/>
    </location>
</feature>
<dbReference type="InterPro" id="IPR017497">
    <property type="entry name" value="BchO"/>
</dbReference>
<evidence type="ECO:0000313" key="3">
    <source>
        <dbReference type="Proteomes" id="UP001243420"/>
    </source>
</evidence>
<dbReference type="Pfam" id="PF00561">
    <property type="entry name" value="Abhydrolase_1"/>
    <property type="match status" value="1"/>
</dbReference>
<dbReference type="NCBIfam" id="TIGR03056">
    <property type="entry name" value="bchO_mg_che_rel"/>
    <property type="match status" value="1"/>
</dbReference>
<dbReference type="GO" id="GO:0016787">
    <property type="term" value="F:hydrolase activity"/>
    <property type="evidence" value="ECO:0007669"/>
    <property type="project" value="UniProtKB-KW"/>
</dbReference>
<dbReference type="SUPFAM" id="SSF53474">
    <property type="entry name" value="alpha/beta-Hydrolases"/>
    <property type="match status" value="1"/>
</dbReference>
<accession>A0ABY8LG35</accession>
<protein>
    <submittedName>
        <fullName evidence="2">Alpha/beta fold hydrolase</fullName>
    </submittedName>
</protein>
<dbReference type="Gene3D" id="3.40.50.1820">
    <property type="entry name" value="alpha/beta hydrolase"/>
    <property type="match status" value="1"/>
</dbReference>
<gene>
    <name evidence="2" type="ORF">P8627_08260</name>
</gene>
<dbReference type="InterPro" id="IPR000639">
    <property type="entry name" value="Epox_hydrolase-like"/>
</dbReference>
<keyword evidence="3" id="KW-1185">Reference proteome</keyword>
<name>A0ABY8LG35_9RHOB</name>
<dbReference type="RefSeq" id="WP_279967305.1">
    <property type="nucleotide sequence ID" value="NZ_CP122537.1"/>
</dbReference>
<dbReference type="EMBL" id="CP122537">
    <property type="protein sequence ID" value="WGH80243.1"/>
    <property type="molecule type" value="Genomic_DNA"/>
</dbReference>
<keyword evidence="2" id="KW-0378">Hydrolase</keyword>
<dbReference type="Proteomes" id="UP001243420">
    <property type="component" value="Chromosome"/>
</dbReference>
<proteinExistence type="predicted"/>
<dbReference type="PANTHER" id="PTHR43194:SF2">
    <property type="entry name" value="PEROXISOMAL MEMBRANE PROTEIN LPX1"/>
    <property type="match status" value="1"/>
</dbReference>
<evidence type="ECO:0000313" key="2">
    <source>
        <dbReference type="EMBL" id="WGH80243.1"/>
    </source>
</evidence>
<dbReference type="InterPro" id="IPR050228">
    <property type="entry name" value="Carboxylesterase_BioH"/>
</dbReference>
<dbReference type="PANTHER" id="PTHR43194">
    <property type="entry name" value="HYDROLASE ALPHA/BETA FOLD FAMILY"/>
    <property type="match status" value="1"/>
</dbReference>
<organism evidence="2 3">
    <name type="scientific">Jannaschia ovalis</name>
    <dbReference type="NCBI Taxonomy" id="3038773"/>
    <lineage>
        <taxon>Bacteria</taxon>
        <taxon>Pseudomonadati</taxon>
        <taxon>Pseudomonadota</taxon>
        <taxon>Alphaproteobacteria</taxon>
        <taxon>Rhodobacterales</taxon>
        <taxon>Roseobacteraceae</taxon>
        <taxon>Jannaschia</taxon>
    </lineage>
</organism>
<dbReference type="InterPro" id="IPR029058">
    <property type="entry name" value="AB_hydrolase_fold"/>
</dbReference>
<evidence type="ECO:0000259" key="1">
    <source>
        <dbReference type="Pfam" id="PF00561"/>
    </source>
</evidence>
<dbReference type="InterPro" id="IPR000073">
    <property type="entry name" value="AB_hydrolase_1"/>
</dbReference>
<sequence length="284" mass="30268">MIPPDWPFADASRFVESRPHRWHVQQIGAGPDLLLLHGAGGATHSWRGLAPLLAKDHRVTMIDLPGHGFTRLGRSGRSGLDPMAEDVTRLMERLDVTPAALIGHSAGAAVALRMALDAPRPVIAINGAFQEFEGLAGWLFPIMAKALALNPLTPIFFTAAGSPARTRRLLEGTGSRIDADGLALYHRLVSDRDHVGGALAMMANWSLERLIRRAPDLTAPVLLLTGAEDRAVDPKVSRAMADRLPGAELRQIAGHGHLLHETAPAEVAEAVGEFLGRAGVAPTG</sequence>